<feature type="region of interest" description="Disordered" evidence="1">
    <location>
        <begin position="469"/>
        <end position="508"/>
    </location>
</feature>
<feature type="region of interest" description="Disordered" evidence="1">
    <location>
        <begin position="550"/>
        <end position="582"/>
    </location>
</feature>
<dbReference type="STRING" id="33097.A0A150H003"/>
<reference evidence="3" key="1">
    <citation type="journal article" date="2016" name="Nat. Commun.">
        <title>The Gonium pectorale genome demonstrates co-option of cell cycle regulation during the evolution of multicellularity.</title>
        <authorList>
            <person name="Hanschen E.R."/>
            <person name="Marriage T.N."/>
            <person name="Ferris P.J."/>
            <person name="Hamaji T."/>
            <person name="Toyoda A."/>
            <person name="Fujiyama A."/>
            <person name="Neme R."/>
            <person name="Noguchi H."/>
            <person name="Minakuchi Y."/>
            <person name="Suzuki M."/>
            <person name="Kawai-Toyooka H."/>
            <person name="Smith D.R."/>
            <person name="Sparks H."/>
            <person name="Anderson J."/>
            <person name="Bakaric R."/>
            <person name="Luria V."/>
            <person name="Karger A."/>
            <person name="Kirschner M.W."/>
            <person name="Durand P.M."/>
            <person name="Michod R.E."/>
            <person name="Nozaki H."/>
            <person name="Olson B.J."/>
        </authorList>
    </citation>
    <scope>NUCLEOTIDE SEQUENCE [LARGE SCALE GENOMIC DNA]</scope>
    <source>
        <strain evidence="3">NIES-2863</strain>
    </source>
</reference>
<dbReference type="Proteomes" id="UP000075714">
    <property type="component" value="Unassembled WGS sequence"/>
</dbReference>
<accession>A0A150H003</accession>
<gene>
    <name evidence="2" type="ORF">GPECTOR_2g1046</name>
</gene>
<feature type="region of interest" description="Disordered" evidence="1">
    <location>
        <begin position="621"/>
        <end position="646"/>
    </location>
</feature>
<dbReference type="EMBL" id="LSYV01000003">
    <property type="protein sequence ID" value="KXZ55497.1"/>
    <property type="molecule type" value="Genomic_DNA"/>
</dbReference>
<evidence type="ECO:0000313" key="3">
    <source>
        <dbReference type="Proteomes" id="UP000075714"/>
    </source>
</evidence>
<feature type="compositionally biased region" description="Gly residues" evidence="1">
    <location>
        <begin position="570"/>
        <end position="579"/>
    </location>
</feature>
<proteinExistence type="predicted"/>
<comment type="caution">
    <text evidence="2">The sequence shown here is derived from an EMBL/GenBank/DDBJ whole genome shotgun (WGS) entry which is preliminary data.</text>
</comment>
<keyword evidence="3" id="KW-1185">Reference proteome</keyword>
<feature type="region of interest" description="Disordered" evidence="1">
    <location>
        <begin position="1028"/>
        <end position="1047"/>
    </location>
</feature>
<dbReference type="OrthoDB" id="120976at2759"/>
<sequence length="1334" mass="140386">MHVPELAARLIAQGPADSAPLASVPRRALLAWLRGWAYLESGVPAQAVKDAKAAVAFSKPDPSVSSVRTAASMSPDSSFLSANSATSGPSGSAAAVSYCERASLSAEAGGRRADIADGMGGGTWPAAYLLLSAAQAAAAEAPEQGLVALLARRAEERLPEFLRPRPRWHYYNEWMRTRIAAAAPGLPEPVVEKLLAATDANDLDLMLQHPLTLLAQADEYRQVLDAHGARALLSYEAEPLSWDEMQAVAGGGLVGLPLGYDATATAALIEQCHSDDDCDGGSVGDGRAKAIRYDADALAAAAAESGPETAEGSGMGRGASDAVVLACGSGGSTLMDAATLATAAPRHRQRSPLVGTWSVELAQRSLQMALQEVELRSGCAEGVTGDVAAVEPVADVDSDPRCSTTTPVPTDAPSAPPSPLPLPPDPRSQPPPTPQQPLMAVLRDLASISNNNHLTDSFDATRRRRHSMYEHPLAPSPPGSPPQRPPSRDSESGTAGDALPRRRASDSNAYIAPVLGGAGRSGPPPAVTAAAMRAVAGMQEMDEYSLVAAARQRQRRTAHGQGRSASVQPYGGGSGGGSSSGAAAAALAGASRKGGMGPHISLRSLMASRSMGSLPVLLAARRGGPGPGPATAADHELHSPLSPSGSSASLAAALGRLTGKSFQLADIAKAAVGASGASPFTSTTAVAAAATSPGTPTLPPVALPSRNAPLQRSFTGVGGSSAASGRSGASSLGGAVLAPGRMAASDGGMAGGGPGGGPADEAAAAAAAVRALAERFGTVLPAEGLLEAEAELAFRERSKRLMEAGDGGVRGRGGVPVALVAANPAAYQEEAAEAAEAAYRALSERAKFRLKVLLEEASTGQAPWRHLEDAMRELTSHRPFFLPPVLSRPKFERPQLEAPKAPKQTAWNANDSIFAQRKKENEARDLYDTDKIRSAQLMLDWKRVVGKTRFRRMIARGDAGVRNDGQSLEEELGEVREELERQADFIRSAFTYYSMMGGVGTSSDVLQMAASAWMAFCHDAGIIQPGATRGSTAQDMQASGAGPGAGPGRGERTIFIAVNFEEESETVEADANDDDAMVRFEFMEGLVRAAFGKYITSKRMTDASDAVGALLEEVSSSPNLPPEARVDPNEFRRSRFYLPEVEEVVKEYYDLLAAMFKLYKARDRAKYFWPEHWFAFLEANQLLGLATGVERREAKLIYAWSQCVVTDELRRRQRAVSLTLWDFIEAVARLADLMSPPDHEFLIGFFVAEGQDPPELERLTWEYYRLVGDAGTELKRLSAELLGPFTRPLAPKLRLLLEYLTCSLRDAWGGRDAKDVAGKVAKMATYLSGGIEMG</sequence>
<organism evidence="2 3">
    <name type="scientific">Gonium pectorale</name>
    <name type="common">Green alga</name>
    <dbReference type="NCBI Taxonomy" id="33097"/>
    <lineage>
        <taxon>Eukaryota</taxon>
        <taxon>Viridiplantae</taxon>
        <taxon>Chlorophyta</taxon>
        <taxon>core chlorophytes</taxon>
        <taxon>Chlorophyceae</taxon>
        <taxon>CS clade</taxon>
        <taxon>Chlamydomonadales</taxon>
        <taxon>Volvocaceae</taxon>
        <taxon>Gonium</taxon>
    </lineage>
</organism>
<feature type="region of interest" description="Disordered" evidence="1">
    <location>
        <begin position="391"/>
        <end position="437"/>
    </location>
</feature>
<name>A0A150H003_GONPE</name>
<protein>
    <submittedName>
        <fullName evidence="2">Uncharacterized protein</fullName>
    </submittedName>
</protein>
<evidence type="ECO:0000256" key="1">
    <source>
        <dbReference type="SAM" id="MobiDB-lite"/>
    </source>
</evidence>
<evidence type="ECO:0000313" key="2">
    <source>
        <dbReference type="EMBL" id="KXZ55497.1"/>
    </source>
</evidence>
<feature type="compositionally biased region" description="Pro residues" evidence="1">
    <location>
        <begin position="474"/>
        <end position="485"/>
    </location>
</feature>
<feature type="compositionally biased region" description="Low complexity" evidence="1">
    <location>
        <begin position="404"/>
        <end position="413"/>
    </location>
</feature>
<feature type="compositionally biased region" description="Pro residues" evidence="1">
    <location>
        <begin position="414"/>
        <end position="435"/>
    </location>
</feature>